<reference evidence="2 3" key="1">
    <citation type="submission" date="2018-06" db="EMBL/GenBank/DDBJ databases">
        <authorList>
            <consortium name="Pathogen Informatics"/>
            <person name="Doyle S."/>
        </authorList>
    </citation>
    <scope>NUCLEOTIDE SEQUENCE [LARGE SCALE GENOMIC DNA]</scope>
    <source>
        <strain evidence="2 3">NCTC8297</strain>
    </source>
</reference>
<dbReference type="InterPro" id="IPR038477">
    <property type="entry name" value="ASST_N_sf"/>
</dbReference>
<dbReference type="Proteomes" id="UP000254741">
    <property type="component" value="Unassembled WGS sequence"/>
</dbReference>
<dbReference type="Gene3D" id="2.60.40.3100">
    <property type="entry name" value="Arylsulphate sulphotransferase monomer, N-terminal domain"/>
    <property type="match status" value="1"/>
</dbReference>
<name>A0A379TGQ1_SALER</name>
<accession>A0A379TGQ1</accession>
<sequence>MNKKISSMVNLPAPREPINQKIDINNELVSNHNAIHEQRLTEITQSNAYDKAIVTINPYGTAPLSLYLGVWIDEAATLEINVIDSEATTEAVRYQYDVHPGANLIPVCGMVSGGE</sequence>
<evidence type="ECO:0000313" key="2">
    <source>
        <dbReference type="EMBL" id="SUG49601.1"/>
    </source>
</evidence>
<proteinExistence type="predicted"/>
<evidence type="ECO:0000259" key="1">
    <source>
        <dbReference type="Pfam" id="PF17425"/>
    </source>
</evidence>
<organism evidence="2 3">
    <name type="scientific">Salmonella enterica subsp. arizonae</name>
    <dbReference type="NCBI Taxonomy" id="59203"/>
    <lineage>
        <taxon>Bacteria</taxon>
        <taxon>Pseudomonadati</taxon>
        <taxon>Pseudomonadota</taxon>
        <taxon>Gammaproteobacteria</taxon>
        <taxon>Enterobacterales</taxon>
        <taxon>Enterobacteriaceae</taxon>
        <taxon>Salmonella</taxon>
    </lineage>
</organism>
<dbReference type="AlphaFoldDB" id="A0A379TGQ1"/>
<dbReference type="Pfam" id="PF17425">
    <property type="entry name" value="Arylsulfotran_N"/>
    <property type="match status" value="1"/>
</dbReference>
<dbReference type="EMBL" id="UGXG01000002">
    <property type="protein sequence ID" value="SUG49601.1"/>
    <property type="molecule type" value="Genomic_DNA"/>
</dbReference>
<protein>
    <submittedName>
        <fullName evidence="2">Arylsulfatase</fullName>
    </submittedName>
</protein>
<evidence type="ECO:0000313" key="3">
    <source>
        <dbReference type="Proteomes" id="UP000254741"/>
    </source>
</evidence>
<dbReference type="InterPro" id="IPR035391">
    <property type="entry name" value="Arylsulfotran_N"/>
</dbReference>
<feature type="domain" description="Arylsulfotransferase N-terminal" evidence="1">
    <location>
        <begin position="54"/>
        <end position="112"/>
    </location>
</feature>
<gene>
    <name evidence="2" type="ORF">NCTC8297_04945</name>
</gene>